<dbReference type="RefSeq" id="WP_011941225.1">
    <property type="nucleotide sequence ID" value="NC_009484.1"/>
</dbReference>
<evidence type="ECO:0000256" key="3">
    <source>
        <dbReference type="ARBA" id="ARBA00022692"/>
    </source>
</evidence>
<protein>
    <submittedName>
        <fullName evidence="7">Putative ribonuclease BN</fullName>
    </submittedName>
</protein>
<dbReference type="EMBL" id="CP000697">
    <property type="protein sequence ID" value="ABQ29265.1"/>
    <property type="molecule type" value="Genomic_DNA"/>
</dbReference>
<sequence>MRWRTRLDLWFRALRAAAIEVMSGEMSLVAAGCAFYATLALFPAMTALISLYGLAFNPVTVEPQLLYLKHLMPPAAFALIGGRIQQLVSGGKTTLGIGLVISLGFTLYSSASGIKSLIYALNVIHKRQETRGFFEFQAVTLAMTLIAMLGAVIAIAVLVGMPLVLAFLGLAKAPAVLTVLPGFALLIGSMGLALGLLYRFGPAFGRDAGHPVVPGALVAILVWLVVSYGFAVYVGQFAAYSRTYGPLATIIGLMMWFYLSAYAVLFGALFNATLDRASVAFRP</sequence>
<dbReference type="InterPro" id="IPR017039">
    <property type="entry name" value="Virul_fac_BrkB"/>
</dbReference>
<keyword evidence="2" id="KW-1003">Cell membrane</keyword>
<evidence type="ECO:0000313" key="7">
    <source>
        <dbReference type="EMBL" id="ABQ29265.1"/>
    </source>
</evidence>
<dbReference type="Proteomes" id="UP000000245">
    <property type="component" value="Chromosome"/>
</dbReference>
<dbReference type="HOGENOM" id="CLU_045539_0_0_5"/>
<comment type="subcellular location">
    <subcellularLocation>
        <location evidence="1">Cell membrane</location>
        <topology evidence="1">Multi-pass membrane protein</topology>
    </subcellularLocation>
</comment>
<feature type="transmembrane region" description="Helical" evidence="6">
    <location>
        <begin position="247"/>
        <end position="270"/>
    </location>
</feature>
<keyword evidence="8" id="KW-1185">Reference proteome</keyword>
<organism evidence="7 8">
    <name type="scientific">Acidiphilium cryptum (strain JF-5)</name>
    <dbReference type="NCBI Taxonomy" id="349163"/>
    <lineage>
        <taxon>Bacteria</taxon>
        <taxon>Pseudomonadati</taxon>
        <taxon>Pseudomonadota</taxon>
        <taxon>Alphaproteobacteria</taxon>
        <taxon>Acetobacterales</taxon>
        <taxon>Acidocellaceae</taxon>
        <taxon>Acidiphilium</taxon>
    </lineage>
</organism>
<evidence type="ECO:0000256" key="6">
    <source>
        <dbReference type="SAM" id="Phobius"/>
    </source>
</evidence>
<keyword evidence="4 6" id="KW-1133">Transmembrane helix</keyword>
<feature type="transmembrane region" description="Helical" evidence="6">
    <location>
        <begin position="175"/>
        <end position="200"/>
    </location>
</feature>
<gene>
    <name evidence="7" type="ordered locus">Acry_0036</name>
</gene>
<keyword evidence="5 6" id="KW-0472">Membrane</keyword>
<evidence type="ECO:0000256" key="1">
    <source>
        <dbReference type="ARBA" id="ARBA00004651"/>
    </source>
</evidence>
<dbReference type="KEGG" id="acr:Acry_0036"/>
<evidence type="ECO:0000256" key="2">
    <source>
        <dbReference type="ARBA" id="ARBA00022475"/>
    </source>
</evidence>
<evidence type="ECO:0000256" key="5">
    <source>
        <dbReference type="ARBA" id="ARBA00023136"/>
    </source>
</evidence>
<evidence type="ECO:0000256" key="4">
    <source>
        <dbReference type="ARBA" id="ARBA00022989"/>
    </source>
</evidence>
<dbReference type="Pfam" id="PF03631">
    <property type="entry name" value="Virul_fac_BrkB"/>
    <property type="match status" value="1"/>
</dbReference>
<dbReference type="PANTHER" id="PTHR30213">
    <property type="entry name" value="INNER MEMBRANE PROTEIN YHJD"/>
    <property type="match status" value="1"/>
</dbReference>
<name>A5FUI3_ACICJ</name>
<feature type="transmembrane region" description="Helical" evidence="6">
    <location>
        <begin position="96"/>
        <end position="121"/>
    </location>
</feature>
<keyword evidence="3 6" id="KW-0812">Transmembrane</keyword>
<proteinExistence type="predicted"/>
<reference evidence="7 8" key="1">
    <citation type="submission" date="2007-05" db="EMBL/GenBank/DDBJ databases">
        <title>Complete sequence of chromosome of Acidiphilium cryptum JF-5.</title>
        <authorList>
            <consortium name="US DOE Joint Genome Institute"/>
            <person name="Copeland A."/>
            <person name="Lucas S."/>
            <person name="Lapidus A."/>
            <person name="Barry K."/>
            <person name="Detter J.C."/>
            <person name="Glavina del Rio T."/>
            <person name="Hammon N."/>
            <person name="Israni S."/>
            <person name="Dalin E."/>
            <person name="Tice H."/>
            <person name="Pitluck S."/>
            <person name="Sims D."/>
            <person name="Brettin T."/>
            <person name="Bruce D."/>
            <person name="Han C."/>
            <person name="Schmutz J."/>
            <person name="Larimer F."/>
            <person name="Land M."/>
            <person name="Hauser L."/>
            <person name="Kyrpides N."/>
            <person name="Kim E."/>
            <person name="Magnuson T."/>
            <person name="Richardson P."/>
        </authorList>
    </citation>
    <scope>NUCLEOTIDE SEQUENCE [LARGE SCALE GENOMIC DNA]</scope>
    <source>
        <strain evidence="7 8">JF-5</strain>
    </source>
</reference>
<dbReference type="NCBIfam" id="TIGR00765">
    <property type="entry name" value="yihY_not_rbn"/>
    <property type="match status" value="1"/>
</dbReference>
<evidence type="ECO:0000313" key="8">
    <source>
        <dbReference type="Proteomes" id="UP000000245"/>
    </source>
</evidence>
<dbReference type="AlphaFoldDB" id="A5FUI3"/>
<dbReference type="eggNOG" id="COG1295">
    <property type="taxonomic scope" value="Bacteria"/>
</dbReference>
<dbReference type="GO" id="GO:0005886">
    <property type="term" value="C:plasma membrane"/>
    <property type="evidence" value="ECO:0007669"/>
    <property type="project" value="UniProtKB-SubCell"/>
</dbReference>
<dbReference type="STRING" id="349163.Acry_0036"/>
<dbReference type="PANTHER" id="PTHR30213:SF0">
    <property type="entry name" value="UPF0761 MEMBRANE PROTEIN YIHY"/>
    <property type="match status" value="1"/>
</dbReference>
<dbReference type="PIRSF" id="PIRSF035875">
    <property type="entry name" value="RNase_BN"/>
    <property type="match status" value="1"/>
</dbReference>
<feature type="transmembrane region" description="Helical" evidence="6">
    <location>
        <begin position="141"/>
        <end position="168"/>
    </location>
</feature>
<accession>A5FUI3</accession>
<feature type="transmembrane region" description="Helical" evidence="6">
    <location>
        <begin position="212"/>
        <end position="235"/>
    </location>
</feature>
<feature type="transmembrane region" description="Helical" evidence="6">
    <location>
        <begin position="28"/>
        <end position="54"/>
    </location>
</feature>